<evidence type="ECO:0000313" key="1">
    <source>
        <dbReference type="EMBL" id="NRF68153.1"/>
    </source>
</evidence>
<dbReference type="Gene3D" id="1.10.530.10">
    <property type="match status" value="1"/>
</dbReference>
<dbReference type="InterPro" id="IPR050570">
    <property type="entry name" value="Cell_wall_metabolism_enzyme"/>
</dbReference>
<name>A0ABX2EHR4_9BURK</name>
<dbReference type="SUPFAM" id="SSF51261">
    <property type="entry name" value="Duplicated hybrid motif"/>
    <property type="match status" value="1"/>
</dbReference>
<keyword evidence="2" id="KW-1185">Reference proteome</keyword>
<dbReference type="PANTHER" id="PTHR21666:SF290">
    <property type="entry name" value="PEPTIDASE M23 DOMAIN PROTEIN"/>
    <property type="match status" value="1"/>
</dbReference>
<dbReference type="SUPFAM" id="SSF53955">
    <property type="entry name" value="Lysozyme-like"/>
    <property type="match status" value="1"/>
</dbReference>
<accession>A0ABX2EHR4</accession>
<dbReference type="InterPro" id="IPR011055">
    <property type="entry name" value="Dup_hybrid_motif"/>
</dbReference>
<dbReference type="CDD" id="cd12797">
    <property type="entry name" value="M23_peptidase"/>
    <property type="match status" value="1"/>
</dbReference>
<dbReference type="RefSeq" id="WP_173123543.1">
    <property type="nucleotide sequence ID" value="NZ_JABRWJ010000004.1"/>
</dbReference>
<proteinExistence type="predicted"/>
<dbReference type="EMBL" id="JABRWJ010000004">
    <property type="protein sequence ID" value="NRF68153.1"/>
    <property type="molecule type" value="Genomic_DNA"/>
</dbReference>
<gene>
    <name evidence="1" type="ORF">HLB44_14260</name>
</gene>
<dbReference type="InterPro" id="IPR023346">
    <property type="entry name" value="Lysozyme-like_dom_sf"/>
</dbReference>
<sequence>MIISPPFLLPRNANETDDQWLERCMPGGQPGDGAFPLSFNLGWHGGMHLSAPGDGTTHEPVRAIADGTVVYRRLPTPLPPGPLPEGHPLAYGGGWTDDGVVVIRHDTEIGEGANASVRYFSIYMHLREIDARVSDAAGRNAIYRKDVIGQAGQISGGTDPQIHFEIVCDDDNLRKLVGRAAGDLPTAADGRTDAVYGEMYFLLPAGTPVFADRPLPQFAQAMVQPPTPAGQPQPAPQPLQPAHISTEVLIIGMRHAGGSRLGAGGGLGDAWFTTQRLDGSTIGAALQERDAEYGLYSSAMAIRDAYPANGRPAPSAVVEMLRFGRVMGPDALNPADLPHWRQVRHDGGGVGWVNLNAPGIRKFSDADFPHWKRWTLVDDSADRDSRCDSTTVRGWLDASGDGQVDPAEAMSRLSDVDVAPRLARTICKTATEWNAATVEPRWGWLRTRTVENPQPLSDEEFAALRAHIGALAFWPGGMGLPEAHWHFQPREFVRWFRRCGWMSVNEQLQLIPVNIIRQSGANHHWEQPALGPARTTMATYGVELNKALRKFVIEGPQRRAAFFGNATQETRWWADMRESGGATPNLHNGWYGRGFLQLTNPNGNLNNGNNNYYRYFKFRGRVPAIPAGPQELAWRDQVATNAHDAAHSAAAYWIWPSGPKSSSNEYADANAVNERRAVQIGGTTRVWYFNAGFRRAAASVNLPAAIQNPNLGFNGFVDRSTAFVNALMVLDDRPAFQTAAGGVTYDPEGYVRRRP</sequence>
<evidence type="ECO:0000313" key="2">
    <source>
        <dbReference type="Proteomes" id="UP000737171"/>
    </source>
</evidence>
<dbReference type="Gene3D" id="2.70.70.10">
    <property type="entry name" value="Glucose Permease (Domain IIA)"/>
    <property type="match status" value="1"/>
</dbReference>
<reference evidence="1 2" key="1">
    <citation type="submission" date="2020-05" db="EMBL/GenBank/DDBJ databases">
        <title>Aquincola sp. isolate from soil.</title>
        <authorList>
            <person name="Han J."/>
            <person name="Kim D.-U."/>
        </authorList>
    </citation>
    <scope>NUCLEOTIDE SEQUENCE [LARGE SCALE GENOMIC DNA]</scope>
    <source>
        <strain evidence="1 2">S2</strain>
    </source>
</reference>
<protein>
    <submittedName>
        <fullName evidence="1">M23 family metallopeptidase</fullName>
    </submittedName>
</protein>
<organism evidence="1 2">
    <name type="scientific">Pseudaquabacterium terrae</name>
    <dbReference type="NCBI Taxonomy" id="2732868"/>
    <lineage>
        <taxon>Bacteria</taxon>
        <taxon>Pseudomonadati</taxon>
        <taxon>Pseudomonadota</taxon>
        <taxon>Betaproteobacteria</taxon>
        <taxon>Burkholderiales</taxon>
        <taxon>Sphaerotilaceae</taxon>
        <taxon>Pseudaquabacterium</taxon>
    </lineage>
</organism>
<dbReference type="PANTHER" id="PTHR21666">
    <property type="entry name" value="PEPTIDASE-RELATED"/>
    <property type="match status" value="1"/>
</dbReference>
<dbReference type="Proteomes" id="UP000737171">
    <property type="component" value="Unassembled WGS sequence"/>
</dbReference>
<comment type="caution">
    <text evidence="1">The sequence shown here is derived from an EMBL/GenBank/DDBJ whole genome shotgun (WGS) entry which is preliminary data.</text>
</comment>